<protein>
    <submittedName>
        <fullName evidence="1">Uncharacterized protein</fullName>
    </submittedName>
</protein>
<dbReference type="EMBL" id="CAUJNA010003249">
    <property type="protein sequence ID" value="CAJ1396987.1"/>
    <property type="molecule type" value="Genomic_DNA"/>
</dbReference>
<evidence type="ECO:0000313" key="1">
    <source>
        <dbReference type="EMBL" id="CAJ1396987.1"/>
    </source>
</evidence>
<gene>
    <name evidence="1" type="ORF">EVOR1521_LOCUS21099</name>
</gene>
<evidence type="ECO:0000313" key="2">
    <source>
        <dbReference type="Proteomes" id="UP001178507"/>
    </source>
</evidence>
<name>A0AA36J0Q4_9DINO</name>
<proteinExistence type="predicted"/>
<accession>A0AA36J0Q4</accession>
<keyword evidence="2" id="KW-1185">Reference proteome</keyword>
<comment type="caution">
    <text evidence="1">The sequence shown here is derived from an EMBL/GenBank/DDBJ whole genome shotgun (WGS) entry which is preliminary data.</text>
</comment>
<dbReference type="AlphaFoldDB" id="A0AA36J0Q4"/>
<feature type="non-terminal residue" evidence="1">
    <location>
        <position position="1"/>
    </location>
</feature>
<reference evidence="1" key="1">
    <citation type="submission" date="2023-08" db="EMBL/GenBank/DDBJ databases">
        <authorList>
            <person name="Chen Y."/>
            <person name="Shah S."/>
            <person name="Dougan E. K."/>
            <person name="Thang M."/>
            <person name="Chan C."/>
        </authorList>
    </citation>
    <scope>NUCLEOTIDE SEQUENCE</scope>
</reference>
<sequence>ESKSTSFWASVVEGTRAGAILDMTASTQLAHAALDAQVVAAEENELANEVQTHFAGRLTEQSDSEEE</sequence>
<dbReference type="Proteomes" id="UP001178507">
    <property type="component" value="Unassembled WGS sequence"/>
</dbReference>
<feature type="non-terminal residue" evidence="1">
    <location>
        <position position="67"/>
    </location>
</feature>
<organism evidence="1 2">
    <name type="scientific">Effrenium voratum</name>
    <dbReference type="NCBI Taxonomy" id="2562239"/>
    <lineage>
        <taxon>Eukaryota</taxon>
        <taxon>Sar</taxon>
        <taxon>Alveolata</taxon>
        <taxon>Dinophyceae</taxon>
        <taxon>Suessiales</taxon>
        <taxon>Symbiodiniaceae</taxon>
        <taxon>Effrenium</taxon>
    </lineage>
</organism>